<dbReference type="Pfam" id="PF03476">
    <property type="entry name" value="MOSC_N"/>
    <property type="match status" value="1"/>
</dbReference>
<organism evidence="3 4">
    <name type="scientific">Stegodyphus mimosarum</name>
    <name type="common">African social velvet spider</name>
    <dbReference type="NCBI Taxonomy" id="407821"/>
    <lineage>
        <taxon>Eukaryota</taxon>
        <taxon>Metazoa</taxon>
        <taxon>Ecdysozoa</taxon>
        <taxon>Arthropoda</taxon>
        <taxon>Chelicerata</taxon>
        <taxon>Arachnida</taxon>
        <taxon>Araneae</taxon>
        <taxon>Araneomorphae</taxon>
        <taxon>Entelegynae</taxon>
        <taxon>Eresoidea</taxon>
        <taxon>Eresidae</taxon>
        <taxon>Stegodyphus</taxon>
    </lineage>
</organism>
<dbReference type="Proteomes" id="UP000054359">
    <property type="component" value="Unassembled WGS sequence"/>
</dbReference>
<feature type="transmembrane region" description="Helical" evidence="1">
    <location>
        <begin position="6"/>
        <end position="24"/>
    </location>
</feature>
<name>A0A087V070_STEMI</name>
<dbReference type="InterPro" id="IPR005303">
    <property type="entry name" value="MOCOS_middle"/>
</dbReference>
<dbReference type="OrthoDB" id="6426255at2759"/>
<dbReference type="GO" id="GO:0003824">
    <property type="term" value="F:catalytic activity"/>
    <property type="evidence" value="ECO:0007669"/>
    <property type="project" value="InterPro"/>
</dbReference>
<dbReference type="EMBL" id="KK122572">
    <property type="protein sequence ID" value="KFM83009.1"/>
    <property type="molecule type" value="Genomic_DNA"/>
</dbReference>
<dbReference type="InterPro" id="IPR005302">
    <property type="entry name" value="MoCF_Sase_C"/>
</dbReference>
<protein>
    <submittedName>
        <fullName evidence="3">MOSC domain-containing protein 1, mitochondrial</fullName>
    </submittedName>
</protein>
<evidence type="ECO:0000313" key="3">
    <source>
        <dbReference type="EMBL" id="KFM83009.1"/>
    </source>
</evidence>
<dbReference type="Pfam" id="PF03473">
    <property type="entry name" value="MOSC"/>
    <property type="match status" value="1"/>
</dbReference>
<dbReference type="InterPro" id="IPR011037">
    <property type="entry name" value="Pyrv_Knase-like_insert_dom_sf"/>
</dbReference>
<keyword evidence="1" id="KW-0812">Transmembrane</keyword>
<evidence type="ECO:0000313" key="4">
    <source>
        <dbReference type="Proteomes" id="UP000054359"/>
    </source>
</evidence>
<dbReference type="GO" id="GO:0030170">
    <property type="term" value="F:pyridoxal phosphate binding"/>
    <property type="evidence" value="ECO:0007669"/>
    <property type="project" value="InterPro"/>
</dbReference>
<gene>
    <name evidence="3" type="ORF">X975_13797</name>
</gene>
<feature type="domain" description="MOSC" evidence="2">
    <location>
        <begin position="169"/>
        <end position="323"/>
    </location>
</feature>
<evidence type="ECO:0000256" key="1">
    <source>
        <dbReference type="SAM" id="Phobius"/>
    </source>
</evidence>
<sequence>MTQTWKTYAAISAVALGALGVFIWRKKKRTYVRVGKIAKIYFFPVKSMKGYEVSQGKCTKAGLEVNGLLDRAFMLISEDGILLSQRQAPRLALLPAPQISGKYLLLTQPSGPSVKVEIKDSPTPEDKVVECRVHTDSVTVVDCGNEVASWFQAYLGMPGIRLVRYFPSLPARKYLRKDPFYSKLKKEHPIGLQDLAAIHILSQASIDDLNSRIEDDKISVRNFRPSILVEECGAYDEDSWNYIKFKSGAELEQFILTGRCLLTTVKPDLGVMSQKEPLVTLRKYRIPKDPEMLKKTGAVPVLGVGCAVIKSADVNVGDDIFAVVGKKPQMQ</sequence>
<dbReference type="AlphaFoldDB" id="A0A087V070"/>
<dbReference type="STRING" id="407821.A0A087V070"/>
<dbReference type="SUPFAM" id="SSF50800">
    <property type="entry name" value="PK beta-barrel domain-like"/>
    <property type="match status" value="1"/>
</dbReference>
<evidence type="ECO:0000259" key="2">
    <source>
        <dbReference type="PROSITE" id="PS51340"/>
    </source>
</evidence>
<dbReference type="SUPFAM" id="SSF141673">
    <property type="entry name" value="MOSC N-terminal domain-like"/>
    <property type="match status" value="1"/>
</dbReference>
<dbReference type="PROSITE" id="PS51340">
    <property type="entry name" value="MOSC"/>
    <property type="match status" value="1"/>
</dbReference>
<proteinExistence type="predicted"/>
<feature type="non-terminal residue" evidence="3">
    <location>
        <position position="331"/>
    </location>
</feature>
<keyword evidence="4" id="KW-1185">Reference proteome</keyword>
<dbReference type="OMA" id="ARQYPQM"/>
<keyword evidence="1" id="KW-1133">Transmembrane helix</keyword>
<dbReference type="GO" id="GO:0030151">
    <property type="term" value="F:molybdenum ion binding"/>
    <property type="evidence" value="ECO:0007669"/>
    <property type="project" value="InterPro"/>
</dbReference>
<reference evidence="3 4" key="1">
    <citation type="submission" date="2013-11" db="EMBL/GenBank/DDBJ databases">
        <title>Genome sequencing of Stegodyphus mimosarum.</title>
        <authorList>
            <person name="Bechsgaard J."/>
        </authorList>
    </citation>
    <scope>NUCLEOTIDE SEQUENCE [LARGE SCALE GENOMIC DNA]</scope>
</reference>
<keyword evidence="1" id="KW-0472">Membrane</keyword>
<dbReference type="PANTHER" id="PTHR14237">
    <property type="entry name" value="MOLYBDOPTERIN COFACTOR SULFURASE MOSC"/>
    <property type="match status" value="1"/>
</dbReference>
<accession>A0A087V070</accession>
<dbReference type="PANTHER" id="PTHR14237:SF19">
    <property type="entry name" value="MITOCHONDRIAL AMIDOXIME REDUCING COMPONENT 1"/>
    <property type="match status" value="1"/>
</dbReference>